<sequence>MRVVLDSNILLVALGKRSRYRPIWTDFLSEAYELVISEEVLHEYEEILQLYSAPGVSDLVMEVFVEATNILYQKVYYQWEAIKSDPDDNKFFDIAVAGNADYIVTNDAHFNVLKQLAFPSVKIISGEEFLSILQSNSEL</sequence>
<evidence type="ECO:0000259" key="1">
    <source>
        <dbReference type="SMART" id="SM00670"/>
    </source>
</evidence>
<dbReference type="PANTHER" id="PTHR34610">
    <property type="entry name" value="SSL7007 PROTEIN"/>
    <property type="match status" value="1"/>
</dbReference>
<gene>
    <name evidence="2" type="ORF">BC343_05940</name>
</gene>
<dbReference type="SMART" id="SM00670">
    <property type="entry name" value="PINc"/>
    <property type="match status" value="1"/>
</dbReference>
<dbReference type="AlphaFoldDB" id="A0A1S9PFG2"/>
<dbReference type="NCBIfam" id="TIGR00305">
    <property type="entry name" value="putative toxin-antitoxin system toxin component, PIN family"/>
    <property type="match status" value="1"/>
</dbReference>
<evidence type="ECO:0000313" key="3">
    <source>
        <dbReference type="Proteomes" id="UP000189739"/>
    </source>
</evidence>
<dbReference type="InterPro" id="IPR002850">
    <property type="entry name" value="PIN_toxin-like"/>
</dbReference>
<dbReference type="Pfam" id="PF13470">
    <property type="entry name" value="PIN_3"/>
    <property type="match status" value="1"/>
</dbReference>
<proteinExistence type="predicted"/>
<dbReference type="PANTHER" id="PTHR34610:SF3">
    <property type="entry name" value="SSL7007 PROTEIN"/>
    <property type="match status" value="1"/>
</dbReference>
<reference evidence="2 3" key="1">
    <citation type="submission" date="2016-07" db="EMBL/GenBank/DDBJ databases">
        <title>Genomic analysis of zinc-resistant bacterium Mucilaginibacter pedocola TBZ30.</title>
        <authorList>
            <person name="Huang J."/>
            <person name="Tang J."/>
        </authorList>
    </citation>
    <scope>NUCLEOTIDE SEQUENCE [LARGE SCALE GENOMIC DNA]</scope>
    <source>
        <strain evidence="2 3">TBZ30</strain>
    </source>
</reference>
<evidence type="ECO:0000313" key="2">
    <source>
        <dbReference type="EMBL" id="OOQ59704.1"/>
    </source>
</evidence>
<dbReference type="SUPFAM" id="SSF88723">
    <property type="entry name" value="PIN domain-like"/>
    <property type="match status" value="1"/>
</dbReference>
<feature type="domain" description="PIN" evidence="1">
    <location>
        <begin position="1"/>
        <end position="112"/>
    </location>
</feature>
<dbReference type="InterPro" id="IPR002716">
    <property type="entry name" value="PIN_dom"/>
</dbReference>
<keyword evidence="3" id="KW-1185">Reference proteome</keyword>
<protein>
    <submittedName>
        <fullName evidence="2">Putative toxin-antitoxin system toxin component, PIN family</fullName>
    </submittedName>
</protein>
<dbReference type="EMBL" id="MBTF01000012">
    <property type="protein sequence ID" value="OOQ59704.1"/>
    <property type="molecule type" value="Genomic_DNA"/>
</dbReference>
<name>A0A1S9PFG2_9SPHI</name>
<organism evidence="2 3">
    <name type="scientific">Mucilaginibacter pedocola</name>
    <dbReference type="NCBI Taxonomy" id="1792845"/>
    <lineage>
        <taxon>Bacteria</taxon>
        <taxon>Pseudomonadati</taxon>
        <taxon>Bacteroidota</taxon>
        <taxon>Sphingobacteriia</taxon>
        <taxon>Sphingobacteriales</taxon>
        <taxon>Sphingobacteriaceae</taxon>
        <taxon>Mucilaginibacter</taxon>
    </lineage>
</organism>
<dbReference type="RefSeq" id="WP_078348453.1">
    <property type="nucleotide sequence ID" value="NZ_MBTF01000012.1"/>
</dbReference>
<dbReference type="InterPro" id="IPR029060">
    <property type="entry name" value="PIN-like_dom_sf"/>
</dbReference>
<accession>A0A1S9PFG2</accession>
<dbReference type="OrthoDB" id="9802590at2"/>
<dbReference type="Proteomes" id="UP000189739">
    <property type="component" value="Unassembled WGS sequence"/>
</dbReference>
<comment type="caution">
    <text evidence="2">The sequence shown here is derived from an EMBL/GenBank/DDBJ whole genome shotgun (WGS) entry which is preliminary data.</text>
</comment>
<dbReference type="STRING" id="1792845.BC343_05940"/>